<evidence type="ECO:0000313" key="2">
    <source>
        <dbReference type="Proteomes" id="UP000053105"/>
    </source>
</evidence>
<accession>A0A0M8ZT58</accession>
<gene>
    <name evidence="1" type="ORF">WN51_05398</name>
</gene>
<name>A0A0M8ZT58_9HYME</name>
<evidence type="ECO:0000313" key="1">
    <source>
        <dbReference type="EMBL" id="KOX70610.1"/>
    </source>
</evidence>
<sequence>ISAKYAKRFEAVFLCYHPKGPKMTVRTAAKYLRYNTEVRTRDELITKINIACEEIRQNRNQMKSTINSINSNLCQQRRASL</sequence>
<feature type="non-terminal residue" evidence="1">
    <location>
        <position position="1"/>
    </location>
</feature>
<dbReference type="Proteomes" id="UP000053105">
    <property type="component" value="Unassembled WGS sequence"/>
</dbReference>
<organism evidence="1 2">
    <name type="scientific">Melipona quadrifasciata</name>
    <dbReference type="NCBI Taxonomy" id="166423"/>
    <lineage>
        <taxon>Eukaryota</taxon>
        <taxon>Metazoa</taxon>
        <taxon>Ecdysozoa</taxon>
        <taxon>Arthropoda</taxon>
        <taxon>Hexapoda</taxon>
        <taxon>Insecta</taxon>
        <taxon>Pterygota</taxon>
        <taxon>Neoptera</taxon>
        <taxon>Endopterygota</taxon>
        <taxon>Hymenoptera</taxon>
        <taxon>Apocrita</taxon>
        <taxon>Aculeata</taxon>
        <taxon>Apoidea</taxon>
        <taxon>Anthophila</taxon>
        <taxon>Apidae</taxon>
        <taxon>Melipona</taxon>
    </lineage>
</organism>
<reference evidence="1 2" key="1">
    <citation type="submission" date="2015-07" db="EMBL/GenBank/DDBJ databases">
        <title>The genome of Melipona quadrifasciata.</title>
        <authorList>
            <person name="Pan H."/>
            <person name="Kapheim K."/>
        </authorList>
    </citation>
    <scope>NUCLEOTIDE SEQUENCE [LARGE SCALE GENOMIC DNA]</scope>
    <source>
        <strain evidence="1">0111107301</strain>
        <tissue evidence="1">Whole body</tissue>
    </source>
</reference>
<keyword evidence="2" id="KW-1185">Reference proteome</keyword>
<dbReference type="AlphaFoldDB" id="A0A0M8ZT58"/>
<protein>
    <submittedName>
        <fullName evidence="1">Uncharacterized protein</fullName>
    </submittedName>
</protein>
<proteinExistence type="predicted"/>
<dbReference type="EMBL" id="KQ435856">
    <property type="protein sequence ID" value="KOX70610.1"/>
    <property type="molecule type" value="Genomic_DNA"/>
</dbReference>